<keyword evidence="5 8" id="KW-0812">Transmembrane</keyword>
<dbReference type="InterPro" id="IPR002781">
    <property type="entry name" value="TM_pro_TauE-like"/>
</dbReference>
<dbReference type="PANTHER" id="PTHR30269:SF37">
    <property type="entry name" value="MEMBRANE TRANSPORTER PROTEIN"/>
    <property type="match status" value="1"/>
</dbReference>
<evidence type="ECO:0000256" key="2">
    <source>
        <dbReference type="ARBA" id="ARBA00009142"/>
    </source>
</evidence>
<keyword evidence="3" id="KW-0813">Transport</keyword>
<dbReference type="RefSeq" id="WP_099033672.1">
    <property type="nucleotide sequence ID" value="NZ_BMGJ01000005.1"/>
</dbReference>
<feature type="transmembrane region" description="Helical" evidence="8">
    <location>
        <begin position="159"/>
        <end position="184"/>
    </location>
</feature>
<keyword evidence="6 8" id="KW-1133">Transmembrane helix</keyword>
<evidence type="ECO:0000256" key="1">
    <source>
        <dbReference type="ARBA" id="ARBA00004651"/>
    </source>
</evidence>
<name>A0ABQ1RB92_9ALTE</name>
<evidence type="ECO:0000256" key="6">
    <source>
        <dbReference type="ARBA" id="ARBA00022989"/>
    </source>
</evidence>
<comment type="subcellular location">
    <subcellularLocation>
        <location evidence="1 8">Cell membrane</location>
        <topology evidence="1 8">Multi-pass membrane protein</topology>
    </subcellularLocation>
</comment>
<keyword evidence="10" id="KW-1185">Reference proteome</keyword>
<evidence type="ECO:0000256" key="8">
    <source>
        <dbReference type="RuleBase" id="RU363041"/>
    </source>
</evidence>
<comment type="caution">
    <text evidence="9">The sequence shown here is derived from an EMBL/GenBank/DDBJ whole genome shotgun (WGS) entry which is preliminary data.</text>
</comment>
<sequence length="244" mass="26411">MVTSQELLLFVLTTLTSTLAGICAMGGGMILVLLLPLFVAPGAIVPVHAVTQLASNGSRLAFHLSATCWSLLPLYLLGSIAGVTIFSLFLVQLDTRLIPLFIACYLLLSLWSVRVDRLMSRFENFFVVGALQSGLGLLVGAPGPLAVTLLYKKLADKDAVIATASLFMLIGNVCKITVFVLIGFHFSDHASVLFSTVLGATLGSWLGTRLRAYIPAQVFFPLLKGLLTLMALWILFRSLYQYLN</sequence>
<proteinExistence type="inferred from homology"/>
<keyword evidence="7 8" id="KW-0472">Membrane</keyword>
<feature type="transmembrane region" description="Helical" evidence="8">
    <location>
        <begin position="71"/>
        <end position="91"/>
    </location>
</feature>
<feature type="transmembrane region" description="Helical" evidence="8">
    <location>
        <begin position="191"/>
        <end position="208"/>
    </location>
</feature>
<organism evidence="9 10">
    <name type="scientific">Lacimicrobium alkaliphilum</name>
    <dbReference type="NCBI Taxonomy" id="1526571"/>
    <lineage>
        <taxon>Bacteria</taxon>
        <taxon>Pseudomonadati</taxon>
        <taxon>Pseudomonadota</taxon>
        <taxon>Gammaproteobacteria</taxon>
        <taxon>Alteromonadales</taxon>
        <taxon>Alteromonadaceae</taxon>
        <taxon>Lacimicrobium</taxon>
    </lineage>
</organism>
<evidence type="ECO:0000313" key="9">
    <source>
        <dbReference type="EMBL" id="GGD61254.1"/>
    </source>
</evidence>
<feature type="transmembrane region" description="Helical" evidence="8">
    <location>
        <begin position="30"/>
        <end position="50"/>
    </location>
</feature>
<dbReference type="EMBL" id="BMGJ01000005">
    <property type="protein sequence ID" value="GGD61254.1"/>
    <property type="molecule type" value="Genomic_DNA"/>
</dbReference>
<feature type="transmembrane region" description="Helical" evidence="8">
    <location>
        <begin position="125"/>
        <end position="147"/>
    </location>
</feature>
<evidence type="ECO:0000256" key="3">
    <source>
        <dbReference type="ARBA" id="ARBA00022448"/>
    </source>
</evidence>
<evidence type="ECO:0000256" key="5">
    <source>
        <dbReference type="ARBA" id="ARBA00022692"/>
    </source>
</evidence>
<feature type="transmembrane region" description="Helical" evidence="8">
    <location>
        <begin position="97"/>
        <end position="113"/>
    </location>
</feature>
<keyword evidence="4 8" id="KW-1003">Cell membrane</keyword>
<evidence type="ECO:0000256" key="4">
    <source>
        <dbReference type="ARBA" id="ARBA00022475"/>
    </source>
</evidence>
<evidence type="ECO:0000256" key="7">
    <source>
        <dbReference type="ARBA" id="ARBA00023136"/>
    </source>
</evidence>
<accession>A0ABQ1RB92</accession>
<evidence type="ECO:0000313" key="10">
    <source>
        <dbReference type="Proteomes" id="UP000614272"/>
    </source>
</evidence>
<comment type="similarity">
    <text evidence="2 8">Belongs to the 4-toluene sulfonate uptake permease (TSUP) (TC 2.A.102) family.</text>
</comment>
<gene>
    <name evidence="9" type="ORF">GCM10011357_15750</name>
</gene>
<dbReference type="PANTHER" id="PTHR30269">
    <property type="entry name" value="TRANSMEMBRANE PROTEIN YFCA"/>
    <property type="match status" value="1"/>
</dbReference>
<feature type="transmembrane region" description="Helical" evidence="8">
    <location>
        <begin position="214"/>
        <end position="236"/>
    </location>
</feature>
<protein>
    <recommendedName>
        <fullName evidence="8">Probable membrane transporter protein</fullName>
    </recommendedName>
</protein>
<dbReference type="InterPro" id="IPR052017">
    <property type="entry name" value="TSUP"/>
</dbReference>
<dbReference type="Pfam" id="PF01925">
    <property type="entry name" value="TauE"/>
    <property type="match status" value="1"/>
</dbReference>
<reference evidence="10" key="1">
    <citation type="journal article" date="2019" name="Int. J. Syst. Evol. Microbiol.">
        <title>The Global Catalogue of Microorganisms (GCM) 10K type strain sequencing project: providing services to taxonomists for standard genome sequencing and annotation.</title>
        <authorList>
            <consortium name="The Broad Institute Genomics Platform"/>
            <consortium name="The Broad Institute Genome Sequencing Center for Infectious Disease"/>
            <person name="Wu L."/>
            <person name="Ma J."/>
        </authorList>
    </citation>
    <scope>NUCLEOTIDE SEQUENCE [LARGE SCALE GENOMIC DNA]</scope>
    <source>
        <strain evidence="10">CGMCC 1.12923</strain>
    </source>
</reference>
<dbReference type="Proteomes" id="UP000614272">
    <property type="component" value="Unassembled WGS sequence"/>
</dbReference>